<protein>
    <submittedName>
        <fullName evidence="2">Uncharacterized protein</fullName>
    </submittedName>
</protein>
<accession>A0ABD6EAY5</accession>
<organism evidence="2 3">
    <name type="scientific">Gnathostoma spinigerum</name>
    <dbReference type="NCBI Taxonomy" id="75299"/>
    <lineage>
        <taxon>Eukaryota</taxon>
        <taxon>Metazoa</taxon>
        <taxon>Ecdysozoa</taxon>
        <taxon>Nematoda</taxon>
        <taxon>Chromadorea</taxon>
        <taxon>Rhabditida</taxon>
        <taxon>Spirurina</taxon>
        <taxon>Gnathostomatomorpha</taxon>
        <taxon>Gnathostomatoidea</taxon>
        <taxon>Gnathostomatidae</taxon>
        <taxon>Gnathostoma</taxon>
    </lineage>
</organism>
<dbReference type="AlphaFoldDB" id="A0ABD6EAY5"/>
<evidence type="ECO:0000256" key="1">
    <source>
        <dbReference type="SAM" id="SignalP"/>
    </source>
</evidence>
<gene>
    <name evidence="2" type="ORF">AB6A40_000627</name>
</gene>
<evidence type="ECO:0000313" key="2">
    <source>
        <dbReference type="EMBL" id="MFH4973918.1"/>
    </source>
</evidence>
<keyword evidence="1" id="KW-0732">Signal</keyword>
<feature type="chain" id="PRO_5044853857" evidence="1">
    <location>
        <begin position="23"/>
        <end position="124"/>
    </location>
</feature>
<dbReference type="EMBL" id="JBGFUD010000184">
    <property type="protein sequence ID" value="MFH4973918.1"/>
    <property type="molecule type" value="Genomic_DNA"/>
</dbReference>
<reference evidence="2 3" key="1">
    <citation type="submission" date="2024-08" db="EMBL/GenBank/DDBJ databases">
        <title>Gnathostoma spinigerum genome.</title>
        <authorList>
            <person name="Gonzalez-Bertolin B."/>
            <person name="Monzon S."/>
            <person name="Zaballos A."/>
            <person name="Jimenez P."/>
            <person name="Dekumyoy P."/>
            <person name="Varona S."/>
            <person name="Cuesta I."/>
            <person name="Sumanam S."/>
            <person name="Adisakwattana P."/>
            <person name="Gasser R.B."/>
            <person name="Hernandez-Gonzalez A."/>
            <person name="Young N.D."/>
            <person name="Perteguer M.J."/>
        </authorList>
    </citation>
    <scope>NUCLEOTIDE SEQUENCE [LARGE SCALE GENOMIC DNA]</scope>
    <source>
        <strain evidence="2">AL3</strain>
        <tissue evidence="2">Liver</tissue>
    </source>
</reference>
<comment type="caution">
    <text evidence="2">The sequence shown here is derived from an EMBL/GenBank/DDBJ whole genome shotgun (WGS) entry which is preliminary data.</text>
</comment>
<sequence length="124" mass="13844">MLPAADFILILIYGALLHGVRTSTGTGYMKFSNDEHDISEPDQQIPVMVTAFSVLFDVPITAHKCDQERIFFSAQANINFTALMLLHPTVDCIRRGMSLIIQVRNELDFLLISLMLNNVSVSVC</sequence>
<feature type="signal peptide" evidence="1">
    <location>
        <begin position="1"/>
        <end position="22"/>
    </location>
</feature>
<evidence type="ECO:0000313" key="3">
    <source>
        <dbReference type="Proteomes" id="UP001608902"/>
    </source>
</evidence>
<proteinExistence type="predicted"/>
<keyword evidence="3" id="KW-1185">Reference proteome</keyword>
<dbReference type="Proteomes" id="UP001608902">
    <property type="component" value="Unassembled WGS sequence"/>
</dbReference>
<name>A0ABD6EAY5_9BILA</name>